<dbReference type="Proteomes" id="UP000663828">
    <property type="component" value="Unassembled WGS sequence"/>
</dbReference>
<evidence type="ECO:0000313" key="3">
    <source>
        <dbReference type="Proteomes" id="UP000663828"/>
    </source>
</evidence>
<comment type="caution">
    <text evidence="2">The sequence shown here is derived from an EMBL/GenBank/DDBJ whole genome shotgun (WGS) entry which is preliminary data.</text>
</comment>
<dbReference type="EMBL" id="CAJNOR010004853">
    <property type="protein sequence ID" value="CAF1531135.1"/>
    <property type="molecule type" value="Genomic_DNA"/>
</dbReference>
<proteinExistence type="predicted"/>
<dbReference type="AlphaFoldDB" id="A0A815VEW4"/>
<organism evidence="2 3">
    <name type="scientific">Adineta ricciae</name>
    <name type="common">Rotifer</name>
    <dbReference type="NCBI Taxonomy" id="249248"/>
    <lineage>
        <taxon>Eukaryota</taxon>
        <taxon>Metazoa</taxon>
        <taxon>Spiralia</taxon>
        <taxon>Gnathifera</taxon>
        <taxon>Rotifera</taxon>
        <taxon>Eurotatoria</taxon>
        <taxon>Bdelloidea</taxon>
        <taxon>Adinetida</taxon>
        <taxon>Adinetidae</taxon>
        <taxon>Adineta</taxon>
    </lineage>
</organism>
<protein>
    <submittedName>
        <fullName evidence="2">Uncharacterized protein</fullName>
    </submittedName>
</protein>
<dbReference type="SUPFAM" id="SSF52047">
    <property type="entry name" value="RNI-like"/>
    <property type="match status" value="1"/>
</dbReference>
<gene>
    <name evidence="1" type="ORF">EDS130_LOCUS25817</name>
    <name evidence="2" type="ORF">XAT740_LOCUS41479</name>
</gene>
<dbReference type="OrthoDB" id="10592312at2759"/>
<accession>A0A815VEW4</accession>
<reference evidence="2" key="1">
    <citation type="submission" date="2021-02" db="EMBL/GenBank/DDBJ databases">
        <authorList>
            <person name="Nowell W R."/>
        </authorList>
    </citation>
    <scope>NUCLEOTIDE SEQUENCE</scope>
</reference>
<dbReference type="Proteomes" id="UP000663852">
    <property type="component" value="Unassembled WGS sequence"/>
</dbReference>
<sequence length="212" mass="24346">MKSLSNNSIRHSGSNDNGFSNFNTIESIYNCALLYSTSRYKRKHYVSSGQLNESNVKSIHYLEVKKNEPIENFTGFFPNVTQLTLCNTFYTPPGVNASRLNRILPLKQITKLRLHSDRFSSKQMLDLLSSAVNIRTLELNAFGFSKIDVLLAEQVFKTNAIKHVRISRVHSLDEFKLYVHLFPRLESLIIGLDKGDFRSIVKFVLLQSNHYL</sequence>
<name>A0A815VEW4_ADIRI</name>
<evidence type="ECO:0000313" key="2">
    <source>
        <dbReference type="EMBL" id="CAF1531135.1"/>
    </source>
</evidence>
<dbReference type="EMBL" id="CAJNOJ010000154">
    <property type="protein sequence ID" value="CAF1209672.1"/>
    <property type="molecule type" value="Genomic_DNA"/>
</dbReference>
<evidence type="ECO:0000313" key="1">
    <source>
        <dbReference type="EMBL" id="CAF1209672.1"/>
    </source>
</evidence>
<keyword evidence="3" id="KW-1185">Reference proteome</keyword>